<proteinExistence type="predicted"/>
<evidence type="ECO:0000256" key="7">
    <source>
        <dbReference type="SAM" id="Phobius"/>
    </source>
</evidence>
<name>A0ABY9R3D7_9BACT</name>
<accession>A0ABY9R3D7</accession>
<dbReference type="PANTHER" id="PTHR24221">
    <property type="entry name" value="ATP-BINDING CASSETTE SUB-FAMILY B"/>
    <property type="match status" value="1"/>
</dbReference>
<dbReference type="InterPro" id="IPR027417">
    <property type="entry name" value="P-loop_NTPase"/>
</dbReference>
<feature type="domain" description="ABC transporter" evidence="8">
    <location>
        <begin position="325"/>
        <end position="559"/>
    </location>
</feature>
<dbReference type="PROSITE" id="PS50929">
    <property type="entry name" value="ABC_TM1F"/>
    <property type="match status" value="1"/>
</dbReference>
<evidence type="ECO:0000256" key="1">
    <source>
        <dbReference type="ARBA" id="ARBA00004651"/>
    </source>
</evidence>
<dbReference type="RefSeq" id="WP_309542185.1">
    <property type="nucleotide sequence ID" value="NZ_CP133659.1"/>
</dbReference>
<dbReference type="InterPro" id="IPR036640">
    <property type="entry name" value="ABC1_TM_sf"/>
</dbReference>
<feature type="transmembrane region" description="Helical" evidence="7">
    <location>
        <begin position="122"/>
        <end position="155"/>
    </location>
</feature>
<dbReference type="InterPro" id="IPR003593">
    <property type="entry name" value="AAA+_ATPase"/>
</dbReference>
<evidence type="ECO:0000259" key="8">
    <source>
        <dbReference type="PROSITE" id="PS50893"/>
    </source>
</evidence>
<dbReference type="PANTHER" id="PTHR24221:SF654">
    <property type="entry name" value="ATP-BINDING CASSETTE SUB-FAMILY B MEMBER 6"/>
    <property type="match status" value="1"/>
</dbReference>
<evidence type="ECO:0000256" key="5">
    <source>
        <dbReference type="ARBA" id="ARBA00022989"/>
    </source>
</evidence>
<dbReference type="Pfam" id="PF00005">
    <property type="entry name" value="ABC_tran"/>
    <property type="match status" value="1"/>
</dbReference>
<dbReference type="Proteomes" id="UP001180616">
    <property type="component" value="Chromosome"/>
</dbReference>
<dbReference type="PROSITE" id="PS50893">
    <property type="entry name" value="ABC_TRANSPORTER_2"/>
    <property type="match status" value="1"/>
</dbReference>
<evidence type="ECO:0000256" key="3">
    <source>
        <dbReference type="ARBA" id="ARBA00022741"/>
    </source>
</evidence>
<dbReference type="Gene3D" id="3.40.50.300">
    <property type="entry name" value="P-loop containing nucleotide triphosphate hydrolases"/>
    <property type="match status" value="1"/>
</dbReference>
<dbReference type="SUPFAM" id="SSF52540">
    <property type="entry name" value="P-loop containing nucleoside triphosphate hydrolases"/>
    <property type="match status" value="1"/>
</dbReference>
<evidence type="ECO:0000313" key="11">
    <source>
        <dbReference type="Proteomes" id="UP001180616"/>
    </source>
</evidence>
<feature type="domain" description="ABC transmembrane type-1" evidence="9">
    <location>
        <begin position="47"/>
        <end position="273"/>
    </location>
</feature>
<gene>
    <name evidence="10" type="ORF">KPS_000844</name>
</gene>
<keyword evidence="5 7" id="KW-1133">Transmembrane helix</keyword>
<evidence type="ECO:0000256" key="6">
    <source>
        <dbReference type="ARBA" id="ARBA00023136"/>
    </source>
</evidence>
<evidence type="ECO:0000256" key="2">
    <source>
        <dbReference type="ARBA" id="ARBA00022692"/>
    </source>
</evidence>
<dbReference type="InterPro" id="IPR003439">
    <property type="entry name" value="ABC_transporter-like_ATP-bd"/>
</dbReference>
<reference evidence="10" key="1">
    <citation type="submission" date="2023-09" db="EMBL/GenBank/DDBJ databases">
        <authorList>
            <consortium name="CW5 consortium"/>
            <person name="Lu C.-W."/>
        </authorList>
    </citation>
    <scope>NUCLEOTIDE SEQUENCE</scope>
    <source>
        <strain evidence="10">KPS</strain>
    </source>
</reference>
<organism evidence="10 11">
    <name type="scientific">Nitratidesulfovibrio liaohensis</name>
    <dbReference type="NCBI Taxonomy" id="2604158"/>
    <lineage>
        <taxon>Bacteria</taxon>
        <taxon>Pseudomonadati</taxon>
        <taxon>Thermodesulfobacteriota</taxon>
        <taxon>Desulfovibrionia</taxon>
        <taxon>Desulfovibrionales</taxon>
        <taxon>Desulfovibrionaceae</taxon>
        <taxon>Nitratidesulfovibrio</taxon>
    </lineage>
</organism>
<evidence type="ECO:0000313" key="10">
    <source>
        <dbReference type="EMBL" id="WMW66281.1"/>
    </source>
</evidence>
<keyword evidence="11" id="KW-1185">Reference proteome</keyword>
<evidence type="ECO:0000256" key="4">
    <source>
        <dbReference type="ARBA" id="ARBA00022840"/>
    </source>
</evidence>
<keyword evidence="6 7" id="KW-0472">Membrane</keyword>
<dbReference type="InterPro" id="IPR039421">
    <property type="entry name" value="Type_1_exporter"/>
</dbReference>
<keyword evidence="3" id="KW-0547">Nucleotide-binding</keyword>
<protein>
    <submittedName>
        <fullName evidence="10">ABC transporter ATP-binding protein/permease</fullName>
    </submittedName>
</protein>
<dbReference type="SUPFAM" id="SSF90123">
    <property type="entry name" value="ABC transporter transmembrane region"/>
    <property type="match status" value="1"/>
</dbReference>
<evidence type="ECO:0000259" key="9">
    <source>
        <dbReference type="PROSITE" id="PS50929"/>
    </source>
</evidence>
<keyword evidence="2 7" id="KW-0812">Transmembrane</keyword>
<keyword evidence="4 10" id="KW-0067">ATP-binding</keyword>
<dbReference type="SMART" id="SM00382">
    <property type="entry name" value="AAA"/>
    <property type="match status" value="1"/>
</dbReference>
<feature type="transmembrane region" description="Helical" evidence="7">
    <location>
        <begin position="228"/>
        <end position="246"/>
    </location>
</feature>
<dbReference type="InterPro" id="IPR011527">
    <property type="entry name" value="ABC1_TM_dom"/>
</dbReference>
<comment type="subcellular location">
    <subcellularLocation>
        <location evidence="1">Cell membrane</location>
        <topology evidence="1">Multi-pass membrane protein</topology>
    </subcellularLocation>
</comment>
<dbReference type="GO" id="GO:0005524">
    <property type="term" value="F:ATP binding"/>
    <property type="evidence" value="ECO:0007669"/>
    <property type="project" value="UniProtKB-KW"/>
</dbReference>
<dbReference type="Gene3D" id="1.20.1560.10">
    <property type="entry name" value="ABC transporter type 1, transmembrane domain"/>
    <property type="match status" value="1"/>
</dbReference>
<dbReference type="EMBL" id="CP133659">
    <property type="protein sequence ID" value="WMW66281.1"/>
    <property type="molecule type" value="Genomic_DNA"/>
</dbReference>
<sequence length="559" mass="61184">MALLTGAFASPDKALGQLPSFLRLSLPQPAATDPRVLILAVTTCTTGLIALKNYLTTLTLWQSTLFSEATATAARSRIFRTFVHAPFIWALQNGTSRVLFLFTSGQFLGQSFVTLMQCTTNGITIVAMLCGLILVSPTFSLALVAMFGVIAVLMLKHLRRRMEERAQAVFDAEIATHNLQQLSVHALKEMRLAGKGGDLCNAYDERLRHFVVTRGQQQLLGRTPINTLEFLGFSTLTLILAFLVFIQDESLARISATMGFMAAAAWRLLPMGSRFLEAWAILKRNTPHLLGIATFLQEKHAVEVTPNRNDTHPQALRHLAFSRELRLSEVSYRFPHSDTDTLRNINFTIPHHSMVGLIGASGSGKTTLVNLISGLLHPTSGHVLIDGTPLEPALAPTWFSKLGYVPQSPHIIDGTLAENVALSKWGEPIDRNRVQWACSVAACDFIDSLEQGMDTVLGERGARLSGGQNQRVAIARAMYEDPELLILDEATSALDIKNEQAIHATVAALKNKFTILIVAHRLSTVQGCDLVVWMEDGAIKGIGTPSEILPQYEATLSSQ</sequence>